<dbReference type="HAMAP" id="MF_01042">
    <property type="entry name" value="SmrB"/>
    <property type="match status" value="1"/>
</dbReference>
<evidence type="ECO:0000313" key="8">
    <source>
        <dbReference type="EMBL" id="AEO08461.1"/>
    </source>
</evidence>
<comment type="similarity">
    <text evidence="6">Belongs to the SmrB family.</text>
</comment>
<dbReference type="GO" id="GO:0016787">
    <property type="term" value="F:hydrolase activity"/>
    <property type="evidence" value="ECO:0007669"/>
    <property type="project" value="UniProtKB-KW"/>
</dbReference>
<keyword evidence="4 6" id="KW-0378">Hydrolase</keyword>
<comment type="function">
    <text evidence="6">Acts as a ribosome collision sensor. Detects stalled/collided disomes (pairs of ribosomes where the leading ribosome is stalled and a second ribosome has collided with it) and endonucleolytically cleaves mRNA at the 5' boundary of the stalled ribosome. Stalled/collided disomes form a new interface (primarily via the 30S subunits) that binds SmrB. Cleaved mRNA becomes available for tmRNA ligation, leading to ribosomal subunit dissociation and rescue of stalled ribosomes.</text>
</comment>
<dbReference type="InterPro" id="IPR002625">
    <property type="entry name" value="Smr_dom"/>
</dbReference>
<dbReference type="AlphaFoldDB" id="G2LMH3"/>
<gene>
    <name evidence="8" type="primary">yfcN</name>
    <name evidence="6" type="synonym">smrB</name>
    <name evidence="8" type="ORF">BAKON_097</name>
</gene>
<evidence type="ECO:0000256" key="5">
    <source>
        <dbReference type="ARBA" id="ARBA00022884"/>
    </source>
</evidence>
<keyword evidence="1 6" id="KW-0540">Nuclease</keyword>
<dbReference type="GO" id="GO:0072344">
    <property type="term" value="P:rescue of stalled ribosome"/>
    <property type="evidence" value="ECO:0007669"/>
    <property type="project" value="UniProtKB-UniRule"/>
</dbReference>
<protein>
    <recommendedName>
        <fullName evidence="6">Ribosome rescue factor SmrB</fullName>
        <ecNumber evidence="6">3.1.-.-</ecNumber>
    </recommendedName>
</protein>
<accession>G2LMH3</accession>
<dbReference type="PATRIC" id="fig|1005090.4.peg.90"/>
<evidence type="ECO:0000256" key="3">
    <source>
        <dbReference type="ARBA" id="ARBA00022759"/>
    </source>
</evidence>
<sequence length="188" mass="21943">MNKNSRHTIDSNVLFRQWLNGTREIVQDTIFHSRVHKKNNTNIVSQRTVFEQNAHSHYFSCRNKKDLFKDNPVSYVRHQSLLNILKNLQKGRYDPDIFLDLHGLTQYQAQQALGELITTCQKENFFCAHIMHGYGKHILKKQTPFWLSQHPDVIAFHEAPKFFGSDAAIIVIIEINSSRKKNINAINE</sequence>
<dbReference type="PANTHER" id="PTHR35562">
    <property type="entry name" value="DNA ENDONUCLEASE SMRA-RELATED"/>
    <property type="match status" value="1"/>
</dbReference>
<dbReference type="SMART" id="SM00463">
    <property type="entry name" value="SMR"/>
    <property type="match status" value="1"/>
</dbReference>
<keyword evidence="2 6" id="KW-0699">rRNA-binding</keyword>
<keyword evidence="3 6" id="KW-0255">Endonuclease</keyword>
<dbReference type="PANTHER" id="PTHR35562:SF1">
    <property type="entry name" value="UPF0115 PROTEIN YFCN"/>
    <property type="match status" value="1"/>
</dbReference>
<dbReference type="KEGG" id="bak:BAKON_097"/>
<evidence type="ECO:0000256" key="6">
    <source>
        <dbReference type="HAMAP-Rule" id="MF_01042"/>
    </source>
</evidence>
<organism evidence="8 9">
    <name type="scientific">Buchnera aphidicola str. Ak</name>
    <name type="common">Acyrthosiphon kondoi</name>
    <dbReference type="NCBI Taxonomy" id="1005090"/>
    <lineage>
        <taxon>Bacteria</taxon>
        <taxon>Pseudomonadati</taxon>
        <taxon>Pseudomonadota</taxon>
        <taxon>Gammaproteobacteria</taxon>
        <taxon>Enterobacterales</taxon>
        <taxon>Erwiniaceae</taxon>
        <taxon>Buchnera</taxon>
    </lineage>
</organism>
<dbReference type="RefSeq" id="WP_014499261.1">
    <property type="nucleotide sequence ID" value="NC_017256.1"/>
</dbReference>
<dbReference type="OrthoDB" id="5795446at2"/>
<evidence type="ECO:0000256" key="4">
    <source>
        <dbReference type="ARBA" id="ARBA00022801"/>
    </source>
</evidence>
<evidence type="ECO:0000259" key="7">
    <source>
        <dbReference type="PROSITE" id="PS50828"/>
    </source>
</evidence>
<dbReference type="STRING" id="1005090.BAKON_097"/>
<reference evidence="8 9" key="1">
    <citation type="journal article" date="2011" name="PLoS Genet.">
        <title>Sequence conservation and functional constraint on intergenic spacers in reduced genomes of the obligate symbiont buchnera.</title>
        <authorList>
            <person name="Degnan P.H."/>
            <person name="Ochman H."/>
            <person name="Moran N.A."/>
        </authorList>
    </citation>
    <scope>NUCLEOTIDE SEQUENCE [LARGE SCALE GENOMIC DNA]</scope>
    <source>
        <strain evidence="8 9">Ak</strain>
    </source>
</reference>
<dbReference type="InterPro" id="IPR022990">
    <property type="entry name" value="SmrB-like"/>
</dbReference>
<dbReference type="PROSITE" id="PS50828">
    <property type="entry name" value="SMR"/>
    <property type="match status" value="1"/>
</dbReference>
<evidence type="ECO:0000256" key="2">
    <source>
        <dbReference type="ARBA" id="ARBA00022730"/>
    </source>
</evidence>
<feature type="domain" description="Smr" evidence="7">
    <location>
        <begin position="99"/>
        <end position="174"/>
    </location>
</feature>
<dbReference type="Proteomes" id="UP000001269">
    <property type="component" value="Chromosome"/>
</dbReference>
<evidence type="ECO:0000256" key="1">
    <source>
        <dbReference type="ARBA" id="ARBA00022722"/>
    </source>
</evidence>
<dbReference type="NCBIfam" id="NF003432">
    <property type="entry name" value="PRK04946.1"/>
    <property type="match status" value="1"/>
</dbReference>
<dbReference type="EC" id="3.1.-.-" evidence="6"/>
<proteinExistence type="inferred from homology"/>
<evidence type="ECO:0000313" key="9">
    <source>
        <dbReference type="Proteomes" id="UP000001269"/>
    </source>
</evidence>
<dbReference type="Gene3D" id="3.30.1370.110">
    <property type="match status" value="1"/>
</dbReference>
<dbReference type="SUPFAM" id="SSF160443">
    <property type="entry name" value="SMR domain-like"/>
    <property type="match status" value="1"/>
</dbReference>
<dbReference type="HOGENOM" id="CLU_055978_4_0_6"/>
<dbReference type="InterPro" id="IPR036063">
    <property type="entry name" value="Smr_dom_sf"/>
</dbReference>
<dbReference type="GO" id="GO:0004521">
    <property type="term" value="F:RNA endonuclease activity"/>
    <property type="evidence" value="ECO:0007669"/>
    <property type="project" value="UniProtKB-UniRule"/>
</dbReference>
<keyword evidence="5 6" id="KW-0694">RNA-binding</keyword>
<dbReference type="eggNOG" id="COG2840">
    <property type="taxonomic scope" value="Bacteria"/>
</dbReference>
<dbReference type="GO" id="GO:0019843">
    <property type="term" value="F:rRNA binding"/>
    <property type="evidence" value="ECO:0007669"/>
    <property type="project" value="UniProtKB-UniRule"/>
</dbReference>
<comment type="subunit">
    <text evidence="6">Associates with collided ribosomes, but not with correctly translating polysomes.</text>
</comment>
<name>G2LMH3_9GAMM</name>
<dbReference type="EMBL" id="CP002645">
    <property type="protein sequence ID" value="AEO08461.1"/>
    <property type="molecule type" value="Genomic_DNA"/>
</dbReference>
<dbReference type="Pfam" id="PF01713">
    <property type="entry name" value="Smr"/>
    <property type="match status" value="1"/>
</dbReference>